<evidence type="ECO:0000313" key="4">
    <source>
        <dbReference type="Proteomes" id="UP000199400"/>
    </source>
</evidence>
<accession>A0A1I1UA91</accession>
<dbReference type="PROSITE" id="PS51257">
    <property type="entry name" value="PROKAR_LIPOPROTEIN"/>
    <property type="match status" value="1"/>
</dbReference>
<feature type="compositionally biased region" description="Low complexity" evidence="1">
    <location>
        <begin position="21"/>
        <end position="41"/>
    </location>
</feature>
<proteinExistence type="predicted"/>
<dbReference type="RefSeq" id="WP_143140245.1">
    <property type="nucleotide sequence ID" value="NZ_FOMX01000003.1"/>
</dbReference>
<evidence type="ECO:0000256" key="1">
    <source>
        <dbReference type="SAM" id="MobiDB-lite"/>
    </source>
</evidence>
<dbReference type="Proteomes" id="UP000199400">
    <property type="component" value="Unassembled WGS sequence"/>
</dbReference>
<name>A0A1I1UA91_9BACT</name>
<dbReference type="EMBL" id="FOMX01000003">
    <property type="protein sequence ID" value="SFD67545.1"/>
    <property type="molecule type" value="Genomic_DNA"/>
</dbReference>
<gene>
    <name evidence="3" type="ORF">SAMN02745121_01081</name>
</gene>
<evidence type="ECO:0000313" key="3">
    <source>
        <dbReference type="EMBL" id="SFD67545.1"/>
    </source>
</evidence>
<feature type="chain" id="PRO_5011629612" description="Thaumatin family protein" evidence="2">
    <location>
        <begin position="18"/>
        <end position="236"/>
    </location>
</feature>
<dbReference type="AlphaFoldDB" id="A0A1I1UA91"/>
<organism evidence="3 4">
    <name type="scientific">Nannocystis exedens</name>
    <dbReference type="NCBI Taxonomy" id="54"/>
    <lineage>
        <taxon>Bacteria</taxon>
        <taxon>Pseudomonadati</taxon>
        <taxon>Myxococcota</taxon>
        <taxon>Polyangia</taxon>
        <taxon>Nannocystales</taxon>
        <taxon>Nannocystaceae</taxon>
        <taxon>Nannocystis</taxon>
    </lineage>
</organism>
<evidence type="ECO:0000256" key="2">
    <source>
        <dbReference type="SAM" id="SignalP"/>
    </source>
</evidence>
<feature type="region of interest" description="Disordered" evidence="1">
    <location>
        <begin position="21"/>
        <end position="45"/>
    </location>
</feature>
<keyword evidence="2" id="KW-0732">Signal</keyword>
<feature type="signal peptide" evidence="2">
    <location>
        <begin position="1"/>
        <end position="17"/>
    </location>
</feature>
<keyword evidence="4" id="KW-1185">Reference proteome</keyword>
<sequence>MRRLGMMLAASACLAMACGSEKTTSTEGEPTGGEPTSGTSTDAAPTTGALMCEAYLDDEDDGELVVITLANNGAAPLWFEAVGCVGVPPLQITNSQGESVPVLTGCAPPDCQSVMEGDCVRECDPCSPPPGLRLDPGARLEVWWSQQDVEFLDITAECAPGPGCAGECIRGVRRPPGIYEITVTAYKECAGACECAEPDPEMGCYVSGAIEADQPVTVTVPLDYPAVTEIEVPFGE</sequence>
<evidence type="ECO:0008006" key="5">
    <source>
        <dbReference type="Google" id="ProtNLM"/>
    </source>
</evidence>
<protein>
    <recommendedName>
        <fullName evidence="5">Thaumatin family protein</fullName>
    </recommendedName>
</protein>
<reference evidence="4" key="1">
    <citation type="submission" date="2016-10" db="EMBL/GenBank/DDBJ databases">
        <authorList>
            <person name="Varghese N."/>
            <person name="Submissions S."/>
        </authorList>
    </citation>
    <scope>NUCLEOTIDE SEQUENCE [LARGE SCALE GENOMIC DNA]</scope>
    <source>
        <strain evidence="4">ATCC 25963</strain>
    </source>
</reference>